<dbReference type="AlphaFoldDB" id="C5L935"/>
<dbReference type="RefSeq" id="XP_002774932.1">
    <property type="nucleotide sequence ID" value="XM_002774886.1"/>
</dbReference>
<sequence>MKLTYDRQSVRIIVEPDFTLRTMYIACPRTENLNPGALSRFYPSGHALWPILYKKAADFEEYQDGRVKDPLGEKLRVKTSGLKRKLPTEVCKAVMNELRKEYGTYMAMCARFRHAIVDAEPLR</sequence>
<reference evidence="1 2" key="1">
    <citation type="submission" date="2008-07" db="EMBL/GenBank/DDBJ databases">
        <authorList>
            <person name="El-Sayed N."/>
            <person name="Caler E."/>
            <person name="Inman J."/>
            <person name="Amedeo P."/>
            <person name="Hass B."/>
            <person name="Wortman J."/>
        </authorList>
    </citation>
    <scope>NUCLEOTIDE SEQUENCE [LARGE SCALE GENOMIC DNA]</scope>
    <source>
        <strain evidence="2">ATCC 50983 / TXsc</strain>
    </source>
</reference>
<dbReference type="OMA" id="MKLTYDR"/>
<dbReference type="EMBL" id="GG680347">
    <property type="protein sequence ID" value="EER06748.1"/>
    <property type="molecule type" value="Genomic_DNA"/>
</dbReference>
<dbReference type="InParanoid" id="C5L935"/>
<evidence type="ECO:0000313" key="2">
    <source>
        <dbReference type="Proteomes" id="UP000007800"/>
    </source>
</evidence>
<accession>C5L935</accession>
<evidence type="ECO:0000313" key="1">
    <source>
        <dbReference type="EMBL" id="EER06748.1"/>
    </source>
</evidence>
<dbReference type="GeneID" id="9056613"/>
<keyword evidence="2" id="KW-1185">Reference proteome</keyword>
<proteinExistence type="predicted"/>
<organism evidence="2">
    <name type="scientific">Perkinsus marinus (strain ATCC 50983 / TXsc)</name>
    <dbReference type="NCBI Taxonomy" id="423536"/>
    <lineage>
        <taxon>Eukaryota</taxon>
        <taxon>Sar</taxon>
        <taxon>Alveolata</taxon>
        <taxon>Perkinsozoa</taxon>
        <taxon>Perkinsea</taxon>
        <taxon>Perkinsida</taxon>
        <taxon>Perkinsidae</taxon>
        <taxon>Perkinsus</taxon>
    </lineage>
</organism>
<dbReference type="Proteomes" id="UP000007800">
    <property type="component" value="Unassembled WGS sequence"/>
</dbReference>
<protein>
    <submittedName>
        <fullName evidence="1">Uncharacterized protein</fullName>
    </submittedName>
</protein>
<gene>
    <name evidence="1" type="ORF">Pmar_PMAR003970</name>
</gene>
<dbReference type="OrthoDB" id="10314022at2759"/>
<name>C5L935_PERM5</name>